<dbReference type="GO" id="GO:0016787">
    <property type="term" value="F:hydrolase activity"/>
    <property type="evidence" value="ECO:0007669"/>
    <property type="project" value="InterPro"/>
</dbReference>
<name>A0AAD9MXK7_9ANNE</name>
<organism evidence="2 3">
    <name type="scientific">Paralvinella palmiformis</name>
    <dbReference type="NCBI Taxonomy" id="53620"/>
    <lineage>
        <taxon>Eukaryota</taxon>
        <taxon>Metazoa</taxon>
        <taxon>Spiralia</taxon>
        <taxon>Lophotrochozoa</taxon>
        <taxon>Annelida</taxon>
        <taxon>Polychaeta</taxon>
        <taxon>Sedentaria</taxon>
        <taxon>Canalipalpata</taxon>
        <taxon>Terebellida</taxon>
        <taxon>Terebelliformia</taxon>
        <taxon>Alvinellidae</taxon>
        <taxon>Paralvinella</taxon>
    </lineage>
</organism>
<keyword evidence="3" id="KW-1185">Reference proteome</keyword>
<evidence type="ECO:0000313" key="3">
    <source>
        <dbReference type="Proteomes" id="UP001208570"/>
    </source>
</evidence>
<dbReference type="SUPFAM" id="SSF54060">
    <property type="entry name" value="His-Me finger endonucleases"/>
    <property type="match status" value="1"/>
</dbReference>
<protein>
    <recommendedName>
        <fullName evidence="1">DNA fragmentation factor 40 C-terminal domain-containing protein</fullName>
    </recommendedName>
</protein>
<feature type="non-terminal residue" evidence="2">
    <location>
        <position position="227"/>
    </location>
</feature>
<gene>
    <name evidence="2" type="ORF">LSH36_551g00008</name>
</gene>
<dbReference type="GO" id="GO:0005634">
    <property type="term" value="C:nucleus"/>
    <property type="evidence" value="ECO:0007669"/>
    <property type="project" value="InterPro"/>
</dbReference>
<dbReference type="GO" id="GO:0005737">
    <property type="term" value="C:cytoplasm"/>
    <property type="evidence" value="ECO:0007669"/>
    <property type="project" value="InterPro"/>
</dbReference>
<comment type="caution">
    <text evidence="2">The sequence shown here is derived from an EMBL/GenBank/DDBJ whole genome shotgun (WGS) entry which is preliminary data.</text>
</comment>
<dbReference type="EMBL" id="JAODUP010000551">
    <property type="protein sequence ID" value="KAK2147461.1"/>
    <property type="molecule type" value="Genomic_DNA"/>
</dbReference>
<dbReference type="GO" id="GO:0004520">
    <property type="term" value="F:DNA endonuclease activity"/>
    <property type="evidence" value="ECO:0007669"/>
    <property type="project" value="InterPro"/>
</dbReference>
<dbReference type="GO" id="GO:0006309">
    <property type="term" value="P:apoptotic DNA fragmentation"/>
    <property type="evidence" value="ECO:0007669"/>
    <property type="project" value="InterPro"/>
</dbReference>
<dbReference type="InterPro" id="IPR015311">
    <property type="entry name" value="DFF40_C"/>
</dbReference>
<dbReference type="InterPro" id="IPR044925">
    <property type="entry name" value="His-Me_finger_sf"/>
</dbReference>
<accession>A0AAD9MXK7</accession>
<dbReference type="PANTHER" id="PTHR13067">
    <property type="entry name" value="CASPASE-ACTIVATED DNASE"/>
    <property type="match status" value="1"/>
</dbReference>
<sequence length="227" mass="26710">PKNTADVIEYTLSALLQSNNRHKVSAELMKTIGEKDNHELLQLMGQIVNTIKQNIQANTRQEDPDWFKGIITTMDYVKSKKKGKISAEYQKLLNNFKTKLKVNDYHGDYFDRNASQPLCDTDGWFFCEGPYNTVVCPYTEHRINPYGSHINYVVFSTWNFDHRIEKSRVILPELIIAQDEKPKDQVLNWSYFYDILFTRKNLCLVHISCHDKTEHDSEKCDQEQYYL</sequence>
<evidence type="ECO:0000313" key="2">
    <source>
        <dbReference type="EMBL" id="KAK2147461.1"/>
    </source>
</evidence>
<feature type="domain" description="DNA fragmentation factor 40 C-terminal" evidence="1">
    <location>
        <begin position="74"/>
        <end position="226"/>
    </location>
</feature>
<evidence type="ECO:0000259" key="1">
    <source>
        <dbReference type="Pfam" id="PF09230"/>
    </source>
</evidence>
<dbReference type="Proteomes" id="UP001208570">
    <property type="component" value="Unassembled WGS sequence"/>
</dbReference>
<reference evidence="2" key="1">
    <citation type="journal article" date="2023" name="Mol. Biol. Evol.">
        <title>Third-Generation Sequencing Reveals the Adaptive Role of the Epigenome in Three Deep-Sea Polychaetes.</title>
        <authorList>
            <person name="Perez M."/>
            <person name="Aroh O."/>
            <person name="Sun Y."/>
            <person name="Lan Y."/>
            <person name="Juniper S.K."/>
            <person name="Young C.R."/>
            <person name="Angers B."/>
            <person name="Qian P.Y."/>
        </authorList>
    </citation>
    <scope>NUCLEOTIDE SEQUENCE</scope>
    <source>
        <strain evidence="2">P08H-3</strain>
    </source>
</reference>
<dbReference type="Pfam" id="PF09230">
    <property type="entry name" value="DFF40"/>
    <property type="match status" value="1"/>
</dbReference>
<dbReference type="InterPro" id="IPR039729">
    <property type="entry name" value="DFF40"/>
</dbReference>
<dbReference type="AlphaFoldDB" id="A0AAD9MXK7"/>
<dbReference type="PANTHER" id="PTHR13067:SF2">
    <property type="entry name" value="CASPASE-ACTIVATED DNASE"/>
    <property type="match status" value="1"/>
</dbReference>
<proteinExistence type="predicted"/>